<evidence type="ECO:0000313" key="3">
    <source>
        <dbReference type="Proteomes" id="UP001559025"/>
    </source>
</evidence>
<feature type="transmembrane region" description="Helical" evidence="1">
    <location>
        <begin position="72"/>
        <end position="91"/>
    </location>
</feature>
<dbReference type="RefSeq" id="WP_368801453.1">
    <property type="nucleotide sequence ID" value="NZ_JAZHFV010000001.1"/>
</dbReference>
<keyword evidence="1" id="KW-1133">Transmembrane helix</keyword>
<protein>
    <submittedName>
        <fullName evidence="2">DUF2177 family protein</fullName>
    </submittedName>
</protein>
<dbReference type="Proteomes" id="UP001559025">
    <property type="component" value="Unassembled WGS sequence"/>
</dbReference>
<keyword evidence="1" id="KW-0472">Membrane</keyword>
<comment type="caution">
    <text evidence="2">The sequence shown here is derived from an EMBL/GenBank/DDBJ whole genome shotgun (WGS) entry which is preliminary data.</text>
</comment>
<accession>A0ABV3WP42</accession>
<evidence type="ECO:0000313" key="2">
    <source>
        <dbReference type="EMBL" id="MEX4006086.1"/>
    </source>
</evidence>
<dbReference type="Pfam" id="PF09945">
    <property type="entry name" value="DUF2177"/>
    <property type="match status" value="1"/>
</dbReference>
<feature type="transmembrane region" description="Helical" evidence="1">
    <location>
        <begin position="5"/>
        <end position="25"/>
    </location>
</feature>
<gene>
    <name evidence="2" type="ORF">V1479_02155</name>
</gene>
<proteinExistence type="predicted"/>
<keyword evidence="3" id="KW-1185">Reference proteome</keyword>
<name>A0ABV3WP42_9HYPH</name>
<dbReference type="InterPro" id="IPR018687">
    <property type="entry name" value="DUF2177_membr"/>
</dbReference>
<feature type="transmembrane region" description="Helical" evidence="1">
    <location>
        <begin position="45"/>
        <end position="65"/>
    </location>
</feature>
<organism evidence="2 3">
    <name type="scientific">Neoaquamicrobium sediminum</name>
    <dbReference type="NCBI Taxonomy" id="1849104"/>
    <lineage>
        <taxon>Bacteria</taxon>
        <taxon>Pseudomonadati</taxon>
        <taxon>Pseudomonadota</taxon>
        <taxon>Alphaproteobacteria</taxon>
        <taxon>Hyphomicrobiales</taxon>
        <taxon>Phyllobacteriaceae</taxon>
        <taxon>Neoaquamicrobium</taxon>
    </lineage>
</organism>
<evidence type="ECO:0000256" key="1">
    <source>
        <dbReference type="SAM" id="Phobius"/>
    </source>
</evidence>
<dbReference type="EMBL" id="JAZHFV010000001">
    <property type="protein sequence ID" value="MEX4006086.1"/>
    <property type="molecule type" value="Genomic_DNA"/>
</dbReference>
<keyword evidence="1" id="KW-0812">Transmembrane</keyword>
<reference evidence="2 3" key="1">
    <citation type="submission" date="2024-01" db="EMBL/GenBank/DDBJ databases">
        <title>New evidence supports the origin of RcGTA from prophage.</title>
        <authorList>
            <person name="Xu Y."/>
            <person name="Liu B."/>
            <person name="Chen F."/>
        </authorList>
    </citation>
    <scope>NUCLEOTIDE SEQUENCE [LARGE SCALE GENOMIC DNA]</scope>
    <source>
        <strain evidence="2 3">CBW1107-2</strain>
    </source>
</reference>
<sequence length="133" mass="14215">MKTILIAYLAAAIAFLIVDAIWLYTMADTLYRPLLGDMLAPQFRLVPAIVFYLIYIGGIVFFAVVPALEGGGVARAALNGAVLGLVAYATYDLTNQATLRDWPLTLTLADIPWGMFVTAVGASAGFIVSDRLG</sequence>
<feature type="transmembrane region" description="Helical" evidence="1">
    <location>
        <begin position="111"/>
        <end position="129"/>
    </location>
</feature>